<dbReference type="PANTHER" id="PTHR30404:SF0">
    <property type="entry name" value="N-ACETYLMURAMOYL-L-ALANINE AMIDASE AMIC"/>
    <property type="match status" value="1"/>
</dbReference>
<evidence type="ECO:0000256" key="2">
    <source>
        <dbReference type="SAM" id="MobiDB-lite"/>
    </source>
</evidence>
<reference evidence="4 5" key="1">
    <citation type="submission" date="2019-07" db="EMBL/GenBank/DDBJ databases">
        <title>R&amp;d 2014.</title>
        <authorList>
            <person name="Klenk H.-P."/>
        </authorList>
    </citation>
    <scope>NUCLEOTIDE SEQUENCE [LARGE SCALE GENOMIC DNA]</scope>
    <source>
        <strain evidence="4 5">DSM 43194</strain>
    </source>
</reference>
<dbReference type="SUPFAM" id="SSF53187">
    <property type="entry name" value="Zn-dependent exopeptidases"/>
    <property type="match status" value="1"/>
</dbReference>
<dbReference type="InterPro" id="IPR050695">
    <property type="entry name" value="N-acetylmuramoyl_amidase_3"/>
</dbReference>
<dbReference type="SMART" id="SM00646">
    <property type="entry name" value="Ami_3"/>
    <property type="match status" value="1"/>
</dbReference>
<dbReference type="PANTHER" id="PTHR30404">
    <property type="entry name" value="N-ACETYLMURAMOYL-L-ALANINE AMIDASE"/>
    <property type="match status" value="1"/>
</dbReference>
<keyword evidence="5" id="KW-1185">Reference proteome</keyword>
<dbReference type="GO" id="GO:0030288">
    <property type="term" value="C:outer membrane-bounded periplasmic space"/>
    <property type="evidence" value="ECO:0007669"/>
    <property type="project" value="TreeGrafter"/>
</dbReference>
<proteinExistence type="predicted"/>
<dbReference type="Pfam" id="PF01520">
    <property type="entry name" value="Amidase_3"/>
    <property type="match status" value="1"/>
</dbReference>
<evidence type="ECO:0000259" key="3">
    <source>
        <dbReference type="SMART" id="SM00646"/>
    </source>
</evidence>
<evidence type="ECO:0000313" key="4">
    <source>
        <dbReference type="EMBL" id="TWH21262.1"/>
    </source>
</evidence>
<evidence type="ECO:0000256" key="1">
    <source>
        <dbReference type="ARBA" id="ARBA00022801"/>
    </source>
</evidence>
<feature type="compositionally biased region" description="Low complexity" evidence="2">
    <location>
        <begin position="43"/>
        <end position="58"/>
    </location>
</feature>
<feature type="region of interest" description="Disordered" evidence="2">
    <location>
        <begin position="1"/>
        <end position="23"/>
    </location>
</feature>
<protein>
    <submittedName>
        <fullName evidence="4">N-acetylmuramoyl-L-alanine amidase</fullName>
    </submittedName>
</protein>
<organism evidence="4 5">
    <name type="scientific">Prauserella rugosa</name>
    <dbReference type="NCBI Taxonomy" id="43354"/>
    <lineage>
        <taxon>Bacteria</taxon>
        <taxon>Bacillati</taxon>
        <taxon>Actinomycetota</taxon>
        <taxon>Actinomycetes</taxon>
        <taxon>Pseudonocardiales</taxon>
        <taxon>Pseudonocardiaceae</taxon>
        <taxon>Prauserella</taxon>
    </lineage>
</organism>
<dbReference type="Proteomes" id="UP000317303">
    <property type="component" value="Unassembled WGS sequence"/>
</dbReference>
<accession>A0A660CCS3</accession>
<dbReference type="EMBL" id="VLJV01000001">
    <property type="protein sequence ID" value="TWH21262.1"/>
    <property type="molecule type" value="Genomic_DNA"/>
</dbReference>
<evidence type="ECO:0000313" key="5">
    <source>
        <dbReference type="Proteomes" id="UP000317303"/>
    </source>
</evidence>
<sequence length="285" mass="29652">MDAVRGSGGSETAKPPRRSAGRSLRGVVAVVCAGVLLASCTAADPAPGESGGAASSAADRPKRAAPPRADAPLVVLDPGHNGRNGANLDRIERKVPNGRGERKHCNSTGTSTDDGYGEHAFNFAVAEAVRDRLTRQGVRVQLTREDDDGVGPCVDERAAIGNRAGADAVVSIHADGTDSDASGFHVIYSDPPLNDAQRGPAVRLARAMVAGMTDAGLSTADYIASTEGFDGRDDLAGLNLSTVPAVLVECGNMRNPDEARAMSTPEGRERYAEAITRGIEDYFDR</sequence>
<feature type="domain" description="MurNAc-LAA" evidence="3">
    <location>
        <begin position="158"/>
        <end position="280"/>
    </location>
</feature>
<dbReference type="InterPro" id="IPR002508">
    <property type="entry name" value="MurNAc-LAA_cat"/>
</dbReference>
<name>A0A660CCS3_9PSEU</name>
<comment type="caution">
    <text evidence="4">The sequence shown here is derived from an EMBL/GenBank/DDBJ whole genome shotgun (WGS) entry which is preliminary data.</text>
</comment>
<dbReference type="AlphaFoldDB" id="A0A660CCS3"/>
<dbReference type="Gene3D" id="3.40.630.40">
    <property type="entry name" value="Zn-dependent exopeptidases"/>
    <property type="match status" value="1"/>
</dbReference>
<dbReference type="GO" id="GO:0009253">
    <property type="term" value="P:peptidoglycan catabolic process"/>
    <property type="evidence" value="ECO:0007669"/>
    <property type="project" value="InterPro"/>
</dbReference>
<dbReference type="GO" id="GO:0008745">
    <property type="term" value="F:N-acetylmuramoyl-L-alanine amidase activity"/>
    <property type="evidence" value="ECO:0007669"/>
    <property type="project" value="InterPro"/>
</dbReference>
<dbReference type="CDD" id="cd02696">
    <property type="entry name" value="MurNAc-LAA"/>
    <property type="match status" value="1"/>
</dbReference>
<keyword evidence="1" id="KW-0378">Hydrolase</keyword>
<gene>
    <name evidence="4" type="ORF">JD82_03118</name>
</gene>
<feature type="region of interest" description="Disordered" evidence="2">
    <location>
        <begin position="43"/>
        <end position="87"/>
    </location>
</feature>